<dbReference type="Pfam" id="PF00984">
    <property type="entry name" value="UDPG_MGDP_dh"/>
    <property type="match status" value="1"/>
</dbReference>
<dbReference type="PIRSF" id="PIRSF000124">
    <property type="entry name" value="UDPglc_GDPman_dh"/>
    <property type="match status" value="1"/>
</dbReference>
<feature type="binding site" evidence="10">
    <location>
        <position position="29"/>
    </location>
    <ligand>
        <name>NAD(+)</name>
        <dbReference type="ChEBI" id="CHEBI:57540"/>
    </ligand>
</feature>
<dbReference type="InterPro" id="IPR017476">
    <property type="entry name" value="UDP-Glc/GDP-Man"/>
</dbReference>
<dbReference type="GO" id="GO:0006065">
    <property type="term" value="P:UDP-glucuronate biosynthetic process"/>
    <property type="evidence" value="ECO:0007669"/>
    <property type="project" value="UniProtKB-UniPathway"/>
</dbReference>
<feature type="active site" description="Nucleophile" evidence="8">
    <location>
        <position position="253"/>
    </location>
</feature>
<dbReference type="InterPro" id="IPR001732">
    <property type="entry name" value="UDP-Glc/GDP-Man_DH_N"/>
</dbReference>
<keyword evidence="14" id="KW-1185">Reference proteome</keyword>
<dbReference type="InterPro" id="IPR036291">
    <property type="entry name" value="NAD(P)-bd_dom_sf"/>
</dbReference>
<dbReference type="EC" id="1.1.1.22" evidence="3 7"/>
<evidence type="ECO:0000313" key="15">
    <source>
        <dbReference type="Proteomes" id="UP000229314"/>
    </source>
</evidence>
<dbReference type="Proteomes" id="UP000191257">
    <property type="component" value="Chromosome"/>
</dbReference>
<name>A0A1V0GS85_9RHOB</name>
<dbReference type="InterPro" id="IPR008927">
    <property type="entry name" value="6-PGluconate_DH-like_C_sf"/>
</dbReference>
<dbReference type="Gene3D" id="3.40.50.720">
    <property type="entry name" value="NAD(P)-binding Rossmann-like Domain"/>
    <property type="match status" value="2"/>
</dbReference>
<dbReference type="SUPFAM" id="SSF52413">
    <property type="entry name" value="UDP-glucose/GDP-mannose dehydrogenase C-terminal domain"/>
    <property type="match status" value="1"/>
</dbReference>
<keyword evidence="5 7" id="KW-0520">NAD</keyword>
<dbReference type="FunFam" id="3.40.50.720:FF:000297">
    <property type="entry name" value="UDP-glucose 6-dehydrogenase"/>
    <property type="match status" value="1"/>
</dbReference>
<evidence type="ECO:0000256" key="2">
    <source>
        <dbReference type="ARBA" id="ARBA00006601"/>
    </source>
</evidence>
<feature type="binding site" evidence="9">
    <location>
        <position position="197"/>
    </location>
    <ligand>
        <name>substrate</name>
    </ligand>
</feature>
<feature type="binding site" evidence="10">
    <location>
        <position position="83"/>
    </location>
    <ligand>
        <name>NAD(+)</name>
        <dbReference type="ChEBI" id="CHEBI:57540"/>
    </ligand>
</feature>
<dbReference type="Proteomes" id="UP000229314">
    <property type="component" value="Chromosome"/>
</dbReference>
<dbReference type="Gene3D" id="1.10.1040.10">
    <property type="entry name" value="N-(1-d-carboxylethyl)-l-norvaline Dehydrogenase, domain 2"/>
    <property type="match status" value="1"/>
</dbReference>
<organism evidence="12 14">
    <name type="scientific">Paracoccus yeei</name>
    <dbReference type="NCBI Taxonomy" id="147645"/>
    <lineage>
        <taxon>Bacteria</taxon>
        <taxon>Pseudomonadati</taxon>
        <taxon>Pseudomonadota</taxon>
        <taxon>Alphaproteobacteria</taxon>
        <taxon>Rhodobacterales</taxon>
        <taxon>Paracoccaceae</taxon>
        <taxon>Paracoccus</taxon>
    </lineage>
</organism>
<dbReference type="GO" id="GO:0003979">
    <property type="term" value="F:UDP-glucose 6-dehydrogenase activity"/>
    <property type="evidence" value="ECO:0007669"/>
    <property type="project" value="UniProtKB-EC"/>
</dbReference>
<dbReference type="PIRSF" id="PIRSF500134">
    <property type="entry name" value="UDPglc_DH_bac"/>
    <property type="match status" value="1"/>
</dbReference>
<evidence type="ECO:0000259" key="11">
    <source>
        <dbReference type="SMART" id="SM00984"/>
    </source>
</evidence>
<dbReference type="Pfam" id="PF03721">
    <property type="entry name" value="UDPG_MGDP_dh_N"/>
    <property type="match status" value="1"/>
</dbReference>
<evidence type="ECO:0000256" key="7">
    <source>
        <dbReference type="PIRNR" id="PIRNR000124"/>
    </source>
</evidence>
<dbReference type="PANTHER" id="PTHR43750:SF2">
    <property type="entry name" value="UDP-GLUCOSE 6-DEHYDROGENASE"/>
    <property type="match status" value="1"/>
</dbReference>
<dbReference type="EMBL" id="CP024422">
    <property type="protein sequence ID" value="ATQ55277.1"/>
    <property type="molecule type" value="Genomic_DNA"/>
</dbReference>
<feature type="binding site" evidence="10">
    <location>
        <position position="118"/>
    </location>
    <ligand>
        <name>NAD(+)</name>
        <dbReference type="ChEBI" id="CHEBI:57540"/>
    </ligand>
</feature>
<dbReference type="PANTHER" id="PTHR43750">
    <property type="entry name" value="UDP-GLUCOSE 6-DEHYDROGENASE TUAD"/>
    <property type="match status" value="1"/>
</dbReference>
<evidence type="ECO:0000313" key="13">
    <source>
        <dbReference type="EMBL" id="ATQ55277.1"/>
    </source>
</evidence>
<feature type="binding site" evidence="9">
    <location>
        <position position="307"/>
    </location>
    <ligand>
        <name>substrate</name>
    </ligand>
</feature>
<feature type="binding site" evidence="9">
    <location>
        <position position="306"/>
    </location>
    <ligand>
        <name>substrate</name>
    </ligand>
</feature>
<dbReference type="GO" id="GO:0051287">
    <property type="term" value="F:NAD binding"/>
    <property type="evidence" value="ECO:0007669"/>
    <property type="project" value="InterPro"/>
</dbReference>
<dbReference type="InterPro" id="IPR036220">
    <property type="entry name" value="UDP-Glc/GDP-Man_DH_C_sf"/>
</dbReference>
<evidence type="ECO:0000256" key="9">
    <source>
        <dbReference type="PIRSR" id="PIRSR500134-2"/>
    </source>
</evidence>
<dbReference type="SUPFAM" id="SSF48179">
    <property type="entry name" value="6-phosphogluconate dehydrogenase C-terminal domain-like"/>
    <property type="match status" value="1"/>
</dbReference>
<reference evidence="14" key="1">
    <citation type="submission" date="2017-03" db="EMBL/GenBank/DDBJ databases">
        <title>FDA dAtabase for Regulatory Grade micrObial Sequences (FDA-ARGOS): Supporting development and validation of Infectious Disease Dx tests.</title>
        <authorList>
            <person name="Minogue T."/>
            <person name="Wolcott M."/>
            <person name="Wasieloski L."/>
            <person name="Aguilar W."/>
            <person name="Moore D."/>
            <person name="Tallon L."/>
            <person name="Sadzewicz L."/>
            <person name="Sengamalay N."/>
            <person name="Ott S."/>
            <person name="Godinez A."/>
            <person name="Nagaraj S."/>
            <person name="Nadendla S."/>
            <person name="Geyer C."/>
            <person name="Sichtig H."/>
        </authorList>
    </citation>
    <scope>NUCLEOTIDE SEQUENCE [LARGE SCALE GENOMIC DNA]</scope>
    <source>
        <strain evidence="14">FDAARGOS_252</strain>
    </source>
</reference>
<reference evidence="12" key="3">
    <citation type="submission" date="2017-12" db="EMBL/GenBank/DDBJ databases">
        <title>FDA dAtabase for Regulatory Grade micrObial Sequences (FDA-ARGOS): Supporting development and validation of Infectious Disease Dx tests.</title>
        <authorList>
            <person name="Campos J."/>
            <person name="Goldberg B."/>
            <person name="Tallon L."/>
            <person name="Sadzewicz L."/>
            <person name="Sengamalay N."/>
            <person name="Ott S."/>
            <person name="Godinez A."/>
            <person name="Nagaraj S."/>
            <person name="Vyas G."/>
            <person name="Aluvathingal J."/>
            <person name="Nadendla S."/>
            <person name="Geyer C."/>
            <person name="Nandy P."/>
            <person name="Hobson J."/>
            <person name="Sichtig H."/>
        </authorList>
    </citation>
    <scope>NUCLEOTIDE SEQUENCE</scope>
    <source>
        <strain evidence="12">FDAARGOS_252</strain>
    </source>
</reference>
<evidence type="ECO:0000256" key="3">
    <source>
        <dbReference type="ARBA" id="ARBA00012954"/>
    </source>
</evidence>
<evidence type="ECO:0000313" key="12">
    <source>
        <dbReference type="EMBL" id="ARC36670.1"/>
    </source>
</evidence>
<dbReference type="RefSeq" id="WP_080621315.1">
    <property type="nucleotide sequence ID" value="NZ_CAJGAB010000072.1"/>
</dbReference>
<evidence type="ECO:0000256" key="4">
    <source>
        <dbReference type="ARBA" id="ARBA00023002"/>
    </source>
</evidence>
<evidence type="ECO:0000256" key="8">
    <source>
        <dbReference type="PIRSR" id="PIRSR500134-1"/>
    </source>
</evidence>
<evidence type="ECO:0000256" key="1">
    <source>
        <dbReference type="ARBA" id="ARBA00004701"/>
    </source>
</evidence>
<feature type="domain" description="UDP-glucose/GDP-mannose dehydrogenase C-terminal" evidence="11">
    <location>
        <begin position="300"/>
        <end position="387"/>
    </location>
</feature>
<dbReference type="KEGG" id="pye:A6J80_09970"/>
<dbReference type="InterPro" id="IPR014027">
    <property type="entry name" value="UDP-Glc/GDP-Man_DH_C"/>
</dbReference>
<accession>A0A1V0GS85</accession>
<feature type="binding site" evidence="10">
    <location>
        <position position="145"/>
    </location>
    <ligand>
        <name>NAD(+)</name>
        <dbReference type="ChEBI" id="CHEBI:57540"/>
    </ligand>
</feature>
<evidence type="ECO:0000256" key="5">
    <source>
        <dbReference type="ARBA" id="ARBA00023027"/>
    </source>
</evidence>
<dbReference type="UniPathway" id="UPA00038">
    <property type="reaction ID" value="UER00491"/>
</dbReference>
<dbReference type="InterPro" id="IPR013328">
    <property type="entry name" value="6PGD_dom2"/>
</dbReference>
<protein>
    <recommendedName>
        <fullName evidence="3 7">UDP-glucose 6-dehydrogenase</fullName>
        <ecNumber evidence="3 7">1.1.1.22</ecNumber>
    </recommendedName>
</protein>
<feature type="binding site" evidence="9">
    <location>
        <position position="250"/>
    </location>
    <ligand>
        <name>substrate</name>
    </ligand>
</feature>
<dbReference type="EMBL" id="CP020442">
    <property type="protein sequence ID" value="ARC36670.1"/>
    <property type="molecule type" value="Genomic_DNA"/>
</dbReference>
<comment type="pathway">
    <text evidence="1">Nucleotide-sugar biosynthesis; UDP-alpha-D-glucuronate biosynthesis; UDP-alpha-D-glucuronate from UDP-alpha-D-glucose: step 1/1.</text>
</comment>
<feature type="binding site" evidence="10">
    <location>
        <position position="34"/>
    </location>
    <ligand>
        <name>NAD(+)</name>
        <dbReference type="ChEBI" id="CHEBI:57540"/>
    </ligand>
</feature>
<dbReference type="GeneID" id="78897085"/>
<dbReference type="InterPro" id="IPR014026">
    <property type="entry name" value="UDP-Glc/GDP-Man_DH_dimer"/>
</dbReference>
<gene>
    <name evidence="12" type="ORF">A6J80_09970</name>
    <name evidence="13" type="ORF">PYTT13_05270</name>
</gene>
<evidence type="ECO:0000256" key="6">
    <source>
        <dbReference type="ARBA" id="ARBA00047473"/>
    </source>
</evidence>
<feature type="binding site" evidence="9">
    <location>
        <begin position="242"/>
        <end position="246"/>
    </location>
    <ligand>
        <name>substrate</name>
    </ligand>
</feature>
<comment type="similarity">
    <text evidence="2 7">Belongs to the UDP-glucose/GDP-mannose dehydrogenase family.</text>
</comment>
<feature type="binding site" evidence="10">
    <location>
        <position position="256"/>
    </location>
    <ligand>
        <name>NAD(+)</name>
        <dbReference type="ChEBI" id="CHEBI:57540"/>
    </ligand>
</feature>
<dbReference type="STRING" id="147645.A6J80_09970"/>
<dbReference type="InterPro" id="IPR028357">
    <property type="entry name" value="UDPglc_DH_bac"/>
</dbReference>
<dbReference type="SUPFAM" id="SSF51735">
    <property type="entry name" value="NAD(P)-binding Rossmann-fold domains"/>
    <property type="match status" value="1"/>
</dbReference>
<dbReference type="GO" id="GO:0000271">
    <property type="term" value="P:polysaccharide biosynthetic process"/>
    <property type="evidence" value="ECO:0007669"/>
    <property type="project" value="InterPro"/>
</dbReference>
<reference evidence="13 15" key="2">
    <citation type="submission" date="2017-10" db="EMBL/GenBank/DDBJ databases">
        <title>Complete genome sequence of Paracoccus yeei TT13 isolated from human skin.</title>
        <authorList>
            <person name="Lee K."/>
            <person name="Lim J.Y."/>
            <person name="Hwang I."/>
        </authorList>
    </citation>
    <scope>NUCLEOTIDE SEQUENCE [LARGE SCALE GENOMIC DNA]</scope>
    <source>
        <strain evidence="13 15">TT13</strain>
    </source>
</reference>
<evidence type="ECO:0000256" key="10">
    <source>
        <dbReference type="PIRSR" id="PIRSR500134-3"/>
    </source>
</evidence>
<evidence type="ECO:0000313" key="14">
    <source>
        <dbReference type="Proteomes" id="UP000191257"/>
    </source>
</evidence>
<feature type="binding site" evidence="9">
    <location>
        <begin position="142"/>
        <end position="145"/>
    </location>
    <ligand>
        <name>substrate</name>
    </ligand>
</feature>
<dbReference type="AlphaFoldDB" id="A0A1V0GS85"/>
<dbReference type="Pfam" id="PF03720">
    <property type="entry name" value="UDPG_MGDP_dh_C"/>
    <property type="match status" value="1"/>
</dbReference>
<feature type="binding site" evidence="10">
    <location>
        <position position="314"/>
    </location>
    <ligand>
        <name>NAD(+)</name>
        <dbReference type="ChEBI" id="CHEBI:57540"/>
    </ligand>
</feature>
<dbReference type="SMART" id="SM00984">
    <property type="entry name" value="UDPG_MGDP_dh_C"/>
    <property type="match status" value="1"/>
</dbReference>
<dbReference type="NCBIfam" id="TIGR03026">
    <property type="entry name" value="NDP-sugDHase"/>
    <property type="match status" value="1"/>
</dbReference>
<keyword evidence="4 7" id="KW-0560">Oxidoreductase</keyword>
<comment type="catalytic activity">
    <reaction evidence="6 7">
        <text>UDP-alpha-D-glucose + 2 NAD(+) + H2O = UDP-alpha-D-glucuronate + 2 NADH + 3 H(+)</text>
        <dbReference type="Rhea" id="RHEA:23596"/>
        <dbReference type="ChEBI" id="CHEBI:15377"/>
        <dbReference type="ChEBI" id="CHEBI:15378"/>
        <dbReference type="ChEBI" id="CHEBI:57540"/>
        <dbReference type="ChEBI" id="CHEBI:57945"/>
        <dbReference type="ChEBI" id="CHEBI:58052"/>
        <dbReference type="ChEBI" id="CHEBI:58885"/>
        <dbReference type="EC" id="1.1.1.22"/>
    </reaction>
</comment>
<dbReference type="eggNOG" id="COG1004">
    <property type="taxonomic scope" value="Bacteria"/>
</dbReference>
<proteinExistence type="inferred from homology"/>
<sequence length="388" mass="42898">MKITVAGLGYVGMSLAVLLAKHNKVVALDIDETRVGQVNRRQSPIEDTEIRDWLARQDLDLSATTEAADAMTDAAFVIVATPTNYDPRTNHFDTSSVEAVIAQARRHAPDATVVVKSTVPVGFVARMRAQHGYDGILFSPEFLREGRALYDNLHPSRIVVGDHGPAARRFADLLVQGAIRKDMPVLFTGAVEAEAIKLFSNTYLALRVAYFNELDSYALSRGLNTREIIEGVCLDPRIGANYNNPSFGYGGYCLPKDTKQLLANYDQVPQNLIAAVVESNRTRKDFVADQIIARQPRVVGVYRLVMKAGSDNFRDSSIQGIMKRIKAKGIPCIVYEPALPQDQFFNSPVVRDLDAFKAQADLIISNRQHPDLADVADKVYTRDLFGVD</sequence>